<sequence length="260" mass="30054">MDTNQRLISFDLKAEMGFLKKPDINDGIYLTYNMIHKPALLGILGAIAGMKGYEKNGVFPEYYERLKHLKVGIQPLESDKGNYTKEIVSYNNSTGFASNEEGGNLIVSEQILLKPEYRCYVLLNIDYKDERDLYDNILSYNAEFLPYMGKNDFSAWWTNAKGDYSVQKFDFSHNYKILSLFAKTDAVSGYIARSMSMFSSESKEVSFLYFEKLPIGFDEKLYQYSYADFVYSNASFKAEMNMSEMGEFYQINDDNIVQLF</sequence>
<protein>
    <submittedName>
        <fullName evidence="2">CRISPR-associated protein cas5, subtype I-b/hmari</fullName>
    </submittedName>
</protein>
<keyword evidence="1" id="KW-0051">Antiviral defense</keyword>
<dbReference type="AlphaFoldDB" id="A0A1R3T3A0"/>
<dbReference type="InterPro" id="IPR013422">
    <property type="entry name" value="CRISPR-assoc_prot_Cas5_N"/>
</dbReference>
<evidence type="ECO:0000313" key="2">
    <source>
        <dbReference type="EMBL" id="SCD20572.1"/>
    </source>
</evidence>
<gene>
    <name evidence="2" type="ORF">PSM36_1754</name>
</gene>
<dbReference type="EMBL" id="LT605205">
    <property type="protein sequence ID" value="SCD20572.1"/>
    <property type="molecule type" value="Genomic_DNA"/>
</dbReference>
<dbReference type="NCBIfam" id="TIGR02592">
    <property type="entry name" value="cas_Cas5h"/>
    <property type="match status" value="1"/>
</dbReference>
<evidence type="ECO:0000256" key="1">
    <source>
        <dbReference type="ARBA" id="ARBA00023118"/>
    </source>
</evidence>
<dbReference type="InterPro" id="IPR013421">
    <property type="entry name" value="CRISPR-assoc_prot_Cas5_HALMA"/>
</dbReference>
<evidence type="ECO:0000313" key="3">
    <source>
        <dbReference type="Proteomes" id="UP000187464"/>
    </source>
</evidence>
<dbReference type="RefSeq" id="WP_076930575.1">
    <property type="nucleotide sequence ID" value="NZ_LT605205.1"/>
</dbReference>
<proteinExistence type="predicted"/>
<dbReference type="Proteomes" id="UP000187464">
    <property type="component" value="Chromosome I"/>
</dbReference>
<accession>A0A1R3T3A0</accession>
<keyword evidence="3" id="KW-1185">Reference proteome</keyword>
<name>A0A1R3T3A0_9BACT</name>
<dbReference type="GO" id="GO:0051607">
    <property type="term" value="P:defense response to virus"/>
    <property type="evidence" value="ECO:0007669"/>
    <property type="project" value="UniProtKB-KW"/>
</dbReference>
<dbReference type="STRING" id="1642647.PSM36_1754"/>
<dbReference type="NCBIfam" id="TIGR02593">
    <property type="entry name" value="CRISPR_cas5"/>
    <property type="match status" value="1"/>
</dbReference>
<reference evidence="2 3" key="1">
    <citation type="submission" date="2016-08" db="EMBL/GenBank/DDBJ databases">
        <authorList>
            <person name="Seilhamer J.J."/>
        </authorList>
    </citation>
    <scope>NUCLEOTIDE SEQUENCE [LARGE SCALE GENOMIC DNA]</scope>
    <source>
        <strain evidence="2">M3/6</strain>
    </source>
</reference>
<organism evidence="2 3">
    <name type="scientific">Proteiniphilum saccharofermentans</name>
    <dbReference type="NCBI Taxonomy" id="1642647"/>
    <lineage>
        <taxon>Bacteria</taxon>
        <taxon>Pseudomonadati</taxon>
        <taxon>Bacteroidota</taxon>
        <taxon>Bacteroidia</taxon>
        <taxon>Bacteroidales</taxon>
        <taxon>Dysgonomonadaceae</taxon>
        <taxon>Proteiniphilum</taxon>
    </lineage>
</organism>
<dbReference type="KEGG" id="psac:PSM36_1754"/>